<name>A0AAE3IFT1_9FIRM</name>
<keyword evidence="9" id="KW-1185">Reference proteome</keyword>
<feature type="transmembrane region" description="Helical" evidence="6">
    <location>
        <begin position="20"/>
        <end position="41"/>
    </location>
</feature>
<dbReference type="PANTHER" id="PTHR30294">
    <property type="entry name" value="MEMBRANE COMPONENT OF ABC TRANSPORTER YHHJ-RELATED"/>
    <property type="match status" value="1"/>
</dbReference>
<gene>
    <name evidence="8" type="ORF">OCV57_05985</name>
</gene>
<dbReference type="RefSeq" id="WP_267300798.1">
    <property type="nucleotide sequence ID" value="NZ_JAOQJZ010000004.1"/>
</dbReference>
<keyword evidence="4 6" id="KW-1133">Transmembrane helix</keyword>
<evidence type="ECO:0000256" key="4">
    <source>
        <dbReference type="ARBA" id="ARBA00022989"/>
    </source>
</evidence>
<sequence length="440" mass="47679">MKFYSLFRKELKEMLSLQTIITMIVTVVVLVMAGQAMSGAISDSAEKASDLTICDLDKTEFTENVLNSLKATAKAGDGKITVVDIKSDDYAAELKRLDQDSVVIIPKGFTEQVKQHKKADVGYVQRMTSLATMSNTNTGSDTALAVIQQAVKSTIYQDKLSSGAMTEDEMNQLEDPVELSETTVVGDRSDKVSSSIVMSLCSAQSMVVPIIMFVLIMFSAQMILSAISTEKIDKTLETLLSAPVSRLSVLASKMLAAGVVAALQAVVYMFGMSKMTGGLTEGMGDTSAYESAMENLGLTMSVGQYALVGIQMFVSILISLSLSMVLGALAKDAKSAQTMLLPITFSAMIPYLLAMVVDIRTLSPVIKYIVYAIPFTHTFMASENVMFGNYSLYAGGLIYQIVLLVVCMTVALKIFMSDKIFTMSIGGKQRTRKSFAFKKR</sequence>
<dbReference type="PANTHER" id="PTHR30294:SF29">
    <property type="entry name" value="MULTIDRUG ABC TRANSPORTER PERMEASE YBHS-RELATED"/>
    <property type="match status" value="1"/>
</dbReference>
<keyword evidence="5 6" id="KW-0472">Membrane</keyword>
<evidence type="ECO:0000256" key="1">
    <source>
        <dbReference type="ARBA" id="ARBA00004651"/>
    </source>
</evidence>
<feature type="transmembrane region" description="Helical" evidence="6">
    <location>
        <begin position="390"/>
        <end position="415"/>
    </location>
</feature>
<dbReference type="Gene3D" id="3.40.1710.10">
    <property type="entry name" value="abc type-2 transporter like domain"/>
    <property type="match status" value="1"/>
</dbReference>
<dbReference type="Proteomes" id="UP001208131">
    <property type="component" value="Unassembled WGS sequence"/>
</dbReference>
<feature type="transmembrane region" description="Helical" evidence="6">
    <location>
        <begin position="305"/>
        <end position="327"/>
    </location>
</feature>
<dbReference type="InterPro" id="IPR051449">
    <property type="entry name" value="ABC-2_transporter_component"/>
</dbReference>
<feature type="transmembrane region" description="Helical" evidence="6">
    <location>
        <begin position="247"/>
        <end position="270"/>
    </location>
</feature>
<dbReference type="AlphaFoldDB" id="A0AAE3IFT1"/>
<feature type="domain" description="ABC-2 type transporter transmembrane" evidence="7">
    <location>
        <begin position="19"/>
        <end position="412"/>
    </location>
</feature>
<comment type="subcellular location">
    <subcellularLocation>
        <location evidence="1">Cell membrane</location>
        <topology evidence="1">Multi-pass membrane protein</topology>
    </subcellularLocation>
</comment>
<feature type="transmembrane region" description="Helical" evidence="6">
    <location>
        <begin position="339"/>
        <end position="357"/>
    </location>
</feature>
<organism evidence="8 9">
    <name type="scientific">Hominimerdicola aceti</name>
    <dbReference type="NCBI Taxonomy" id="2981726"/>
    <lineage>
        <taxon>Bacteria</taxon>
        <taxon>Bacillati</taxon>
        <taxon>Bacillota</taxon>
        <taxon>Clostridia</taxon>
        <taxon>Eubacteriales</taxon>
        <taxon>Oscillospiraceae</taxon>
        <taxon>Hominimerdicola</taxon>
    </lineage>
</organism>
<dbReference type="InterPro" id="IPR013525">
    <property type="entry name" value="ABC2_TM"/>
</dbReference>
<evidence type="ECO:0000313" key="9">
    <source>
        <dbReference type="Proteomes" id="UP001208131"/>
    </source>
</evidence>
<comment type="caution">
    <text evidence="8">The sequence shown here is derived from an EMBL/GenBank/DDBJ whole genome shotgun (WGS) entry which is preliminary data.</text>
</comment>
<accession>A0AAE3IFT1</accession>
<dbReference type="GO" id="GO:0005886">
    <property type="term" value="C:plasma membrane"/>
    <property type="evidence" value="ECO:0007669"/>
    <property type="project" value="UniProtKB-SubCell"/>
</dbReference>
<dbReference type="GO" id="GO:0140359">
    <property type="term" value="F:ABC-type transporter activity"/>
    <property type="evidence" value="ECO:0007669"/>
    <property type="project" value="InterPro"/>
</dbReference>
<keyword evidence="3 6" id="KW-0812">Transmembrane</keyword>
<evidence type="ECO:0000256" key="6">
    <source>
        <dbReference type="SAM" id="Phobius"/>
    </source>
</evidence>
<evidence type="ECO:0000256" key="3">
    <source>
        <dbReference type="ARBA" id="ARBA00022692"/>
    </source>
</evidence>
<reference evidence="8 9" key="1">
    <citation type="journal article" date="2021" name="ISME Commun">
        <title>Automated analysis of genomic sequences facilitates high-throughput and comprehensive description of bacteria.</title>
        <authorList>
            <person name="Hitch T.C.A."/>
        </authorList>
    </citation>
    <scope>NUCLEOTIDE SEQUENCE [LARGE SCALE GENOMIC DNA]</scope>
    <source>
        <strain evidence="8 9">Sanger_31</strain>
    </source>
</reference>
<evidence type="ECO:0000313" key="8">
    <source>
        <dbReference type="EMBL" id="MCU6705473.1"/>
    </source>
</evidence>
<feature type="transmembrane region" description="Helical" evidence="6">
    <location>
        <begin position="206"/>
        <end position="227"/>
    </location>
</feature>
<proteinExistence type="predicted"/>
<evidence type="ECO:0000256" key="5">
    <source>
        <dbReference type="ARBA" id="ARBA00023136"/>
    </source>
</evidence>
<evidence type="ECO:0000259" key="7">
    <source>
        <dbReference type="Pfam" id="PF12698"/>
    </source>
</evidence>
<protein>
    <submittedName>
        <fullName evidence="8">ABC transporter permease</fullName>
    </submittedName>
</protein>
<dbReference type="EMBL" id="JAOQJZ010000004">
    <property type="protein sequence ID" value="MCU6705473.1"/>
    <property type="molecule type" value="Genomic_DNA"/>
</dbReference>
<keyword evidence="2" id="KW-1003">Cell membrane</keyword>
<evidence type="ECO:0000256" key="2">
    <source>
        <dbReference type="ARBA" id="ARBA00022475"/>
    </source>
</evidence>
<dbReference type="Pfam" id="PF12698">
    <property type="entry name" value="ABC2_membrane_3"/>
    <property type="match status" value="1"/>
</dbReference>